<dbReference type="InterPro" id="IPR021245">
    <property type="entry name" value="DUF2790"/>
</dbReference>
<dbReference type="AlphaFoldDB" id="A0A839T0N2"/>
<proteinExistence type="predicted"/>
<keyword evidence="3" id="KW-1185">Reference proteome</keyword>
<feature type="signal peptide" evidence="1">
    <location>
        <begin position="1"/>
        <end position="18"/>
    </location>
</feature>
<evidence type="ECO:0000313" key="2">
    <source>
        <dbReference type="EMBL" id="MBB3103127.1"/>
    </source>
</evidence>
<dbReference type="Pfam" id="PF10976">
    <property type="entry name" value="DUF2790"/>
    <property type="match status" value="1"/>
</dbReference>
<sequence length="110" mass="11813">MKRSVFLLLVSLSGFAMADSSIPADASAQQPVLPTVQATHQHAAGSSGQPVKTEQYEYGMKLDIHHPVTKYGSNYATQCGAVPAHMYYDDSQGQHHDLAYMVQGQGCNGS</sequence>
<organism evidence="2 3">
    <name type="scientific">Azomonas macrocytogenes</name>
    <name type="common">Azotobacter macrocytogenes</name>
    <dbReference type="NCBI Taxonomy" id="69962"/>
    <lineage>
        <taxon>Bacteria</taxon>
        <taxon>Pseudomonadati</taxon>
        <taxon>Pseudomonadota</taxon>
        <taxon>Gammaproteobacteria</taxon>
        <taxon>Pseudomonadales</taxon>
        <taxon>Pseudomonadaceae</taxon>
        <taxon>Azomonas</taxon>
    </lineage>
</organism>
<reference evidence="2 3" key="1">
    <citation type="submission" date="2020-08" db="EMBL/GenBank/DDBJ databases">
        <title>Genomic Encyclopedia of Type Strains, Phase III (KMG-III): the genomes of soil and plant-associated and newly described type strains.</title>
        <authorList>
            <person name="Whitman W."/>
        </authorList>
    </citation>
    <scope>NUCLEOTIDE SEQUENCE [LARGE SCALE GENOMIC DNA]</scope>
    <source>
        <strain evidence="2 3">CECT 4462</strain>
    </source>
</reference>
<evidence type="ECO:0008006" key="4">
    <source>
        <dbReference type="Google" id="ProtNLM"/>
    </source>
</evidence>
<evidence type="ECO:0000313" key="3">
    <source>
        <dbReference type="Proteomes" id="UP000549250"/>
    </source>
</evidence>
<name>A0A839T0N2_AZOMA</name>
<comment type="caution">
    <text evidence="2">The sequence shown here is derived from an EMBL/GenBank/DDBJ whole genome shotgun (WGS) entry which is preliminary data.</text>
</comment>
<gene>
    <name evidence="2" type="ORF">FHR87_001522</name>
</gene>
<dbReference type="Gene3D" id="2.30.140.50">
    <property type="entry name" value="Protein of unknown function DUF2790"/>
    <property type="match status" value="1"/>
</dbReference>
<dbReference type="EMBL" id="JACHXI010000005">
    <property type="protein sequence ID" value="MBB3103127.1"/>
    <property type="molecule type" value="Genomic_DNA"/>
</dbReference>
<accession>A0A839T0N2</accession>
<evidence type="ECO:0000256" key="1">
    <source>
        <dbReference type="SAM" id="SignalP"/>
    </source>
</evidence>
<keyword evidence="1" id="KW-0732">Signal</keyword>
<protein>
    <recommendedName>
        <fullName evidence="4">DUF2790 domain-containing protein</fullName>
    </recommendedName>
</protein>
<feature type="chain" id="PRO_5032419593" description="DUF2790 domain-containing protein" evidence="1">
    <location>
        <begin position="19"/>
        <end position="110"/>
    </location>
</feature>
<dbReference type="Proteomes" id="UP000549250">
    <property type="component" value="Unassembled WGS sequence"/>
</dbReference>
<dbReference type="RefSeq" id="WP_183166081.1">
    <property type="nucleotide sequence ID" value="NZ_JACHXI010000005.1"/>
</dbReference>